<name>A0A2H9ZXR4_9ASPA</name>
<dbReference type="AlphaFoldDB" id="A0A2H9ZXR4"/>
<proteinExistence type="predicted"/>
<dbReference type="EMBL" id="KZ452995">
    <property type="protein sequence ID" value="PKA48079.1"/>
    <property type="molecule type" value="Genomic_DNA"/>
</dbReference>
<keyword evidence="2" id="KW-1185">Reference proteome</keyword>
<evidence type="ECO:0000313" key="1">
    <source>
        <dbReference type="EMBL" id="PKA48079.1"/>
    </source>
</evidence>
<accession>A0A2H9ZXR4</accession>
<dbReference type="Proteomes" id="UP000236161">
    <property type="component" value="Unassembled WGS sequence"/>
</dbReference>
<reference evidence="1 2" key="1">
    <citation type="journal article" date="2017" name="Nature">
        <title>The Apostasia genome and the evolution of orchids.</title>
        <authorList>
            <person name="Zhang G.Q."/>
            <person name="Liu K.W."/>
            <person name="Li Z."/>
            <person name="Lohaus R."/>
            <person name="Hsiao Y.Y."/>
            <person name="Niu S.C."/>
            <person name="Wang J.Y."/>
            <person name="Lin Y.C."/>
            <person name="Xu Q."/>
            <person name="Chen L.J."/>
            <person name="Yoshida K."/>
            <person name="Fujiwara S."/>
            <person name="Wang Z.W."/>
            <person name="Zhang Y.Q."/>
            <person name="Mitsuda N."/>
            <person name="Wang M."/>
            <person name="Liu G.H."/>
            <person name="Pecoraro L."/>
            <person name="Huang H.X."/>
            <person name="Xiao X.J."/>
            <person name="Lin M."/>
            <person name="Wu X.Y."/>
            <person name="Wu W.L."/>
            <person name="Chen Y.Y."/>
            <person name="Chang S.B."/>
            <person name="Sakamoto S."/>
            <person name="Ohme-Takagi M."/>
            <person name="Yagi M."/>
            <person name="Zeng S.J."/>
            <person name="Shen C.Y."/>
            <person name="Yeh C.M."/>
            <person name="Luo Y.B."/>
            <person name="Tsai W.C."/>
            <person name="Van de Peer Y."/>
            <person name="Liu Z.J."/>
        </authorList>
    </citation>
    <scope>NUCLEOTIDE SEQUENCE [LARGE SCALE GENOMIC DNA]</scope>
    <source>
        <strain evidence="2">cv. Shenzhen</strain>
        <tissue evidence="1">Stem</tissue>
    </source>
</reference>
<gene>
    <name evidence="1" type="ORF">AXF42_Ash015842</name>
</gene>
<organism evidence="1 2">
    <name type="scientific">Apostasia shenzhenica</name>
    <dbReference type="NCBI Taxonomy" id="1088818"/>
    <lineage>
        <taxon>Eukaryota</taxon>
        <taxon>Viridiplantae</taxon>
        <taxon>Streptophyta</taxon>
        <taxon>Embryophyta</taxon>
        <taxon>Tracheophyta</taxon>
        <taxon>Spermatophyta</taxon>
        <taxon>Magnoliopsida</taxon>
        <taxon>Liliopsida</taxon>
        <taxon>Asparagales</taxon>
        <taxon>Orchidaceae</taxon>
        <taxon>Apostasioideae</taxon>
        <taxon>Apostasia</taxon>
    </lineage>
</organism>
<sequence>MAGKSENPPPSLELPARSISVLQKAEPSKFKWNNVGGDKLLVTQFGDSIALEGSVDWSELVQNIKYKLTLTVKLTGYHDITLRMLAYPPFQQVLSATINLSPSGELKVLNGPEFQVTGPGLMKYYVIVVDNVPPDDELSIKGANVVPVV</sequence>
<protein>
    <submittedName>
        <fullName evidence="1">Uncharacterized protein</fullName>
    </submittedName>
</protein>
<evidence type="ECO:0000313" key="2">
    <source>
        <dbReference type="Proteomes" id="UP000236161"/>
    </source>
</evidence>